<dbReference type="InterPro" id="IPR011951">
    <property type="entry name" value="HAD-SF_hydro_IA_YjjG/PynA"/>
</dbReference>
<dbReference type="NCBIfam" id="TIGR02254">
    <property type="entry name" value="YjjG_YfnB"/>
    <property type="match status" value="1"/>
</dbReference>
<dbReference type="RefSeq" id="WP_148698534.1">
    <property type="nucleotide sequence ID" value="NZ_CP017834.1"/>
</dbReference>
<dbReference type="InterPro" id="IPR023198">
    <property type="entry name" value="PGP-like_dom2"/>
</dbReference>
<evidence type="ECO:0000313" key="1">
    <source>
        <dbReference type="EMBL" id="APJ04776.1"/>
    </source>
</evidence>
<accession>A0A1L4D3I8</accession>
<dbReference type="Gene3D" id="3.40.50.1000">
    <property type="entry name" value="HAD superfamily/HAD-like"/>
    <property type="match status" value="1"/>
</dbReference>
<proteinExistence type="predicted"/>
<dbReference type="EMBL" id="CP017834">
    <property type="protein sequence ID" value="APJ04776.1"/>
    <property type="molecule type" value="Genomic_DNA"/>
</dbReference>
<dbReference type="SFLD" id="SFLDS00003">
    <property type="entry name" value="Haloacid_Dehalogenase"/>
    <property type="match status" value="1"/>
</dbReference>
<dbReference type="GO" id="GO:0008253">
    <property type="term" value="F:5'-nucleotidase activity"/>
    <property type="evidence" value="ECO:0007669"/>
    <property type="project" value="InterPro"/>
</dbReference>
<dbReference type="NCBIfam" id="TIGR01549">
    <property type="entry name" value="HAD-SF-IA-v1"/>
    <property type="match status" value="1"/>
</dbReference>
<dbReference type="SFLD" id="SFLDG01129">
    <property type="entry name" value="C1.5:_HAD__Beta-PGM__Phosphata"/>
    <property type="match status" value="1"/>
</dbReference>
<dbReference type="NCBIfam" id="TIGR01662">
    <property type="entry name" value="HAD-SF-IIIA"/>
    <property type="match status" value="1"/>
</dbReference>
<dbReference type="SFLD" id="SFLDG01135">
    <property type="entry name" value="C1.5.6:_HAD__Beta-PGM__Phospha"/>
    <property type="match status" value="1"/>
</dbReference>
<dbReference type="SUPFAM" id="SSF56784">
    <property type="entry name" value="HAD-like"/>
    <property type="match status" value="1"/>
</dbReference>
<dbReference type="InterPro" id="IPR052550">
    <property type="entry name" value="Pyrimidine_5'-ntase_YjjG"/>
</dbReference>
<dbReference type="InterPro" id="IPR006439">
    <property type="entry name" value="HAD-SF_hydro_IA"/>
</dbReference>
<evidence type="ECO:0000313" key="2">
    <source>
        <dbReference type="Proteomes" id="UP000184731"/>
    </source>
</evidence>
<dbReference type="NCBIfam" id="NF006976">
    <property type="entry name" value="PRK09449.1"/>
    <property type="match status" value="1"/>
</dbReference>
<dbReference type="InterPro" id="IPR023214">
    <property type="entry name" value="HAD_sf"/>
</dbReference>
<organism evidence="1 2">
    <name type="scientific">Silvanigrella aquatica</name>
    <dbReference type="NCBI Taxonomy" id="1915309"/>
    <lineage>
        <taxon>Bacteria</taxon>
        <taxon>Pseudomonadati</taxon>
        <taxon>Bdellovibrionota</taxon>
        <taxon>Oligoflexia</taxon>
        <taxon>Silvanigrellales</taxon>
        <taxon>Silvanigrellaceae</taxon>
        <taxon>Silvanigrella</taxon>
    </lineage>
</organism>
<dbReference type="Pfam" id="PF00702">
    <property type="entry name" value="Hydrolase"/>
    <property type="match status" value="1"/>
</dbReference>
<dbReference type="Proteomes" id="UP000184731">
    <property type="component" value="Chromosome"/>
</dbReference>
<keyword evidence="2" id="KW-1185">Reference proteome</keyword>
<dbReference type="OrthoDB" id="5297542at2"/>
<dbReference type="PRINTS" id="PR00413">
    <property type="entry name" value="HADHALOGNASE"/>
</dbReference>
<dbReference type="InterPro" id="IPR006549">
    <property type="entry name" value="HAD-SF_hydro_IIIA"/>
</dbReference>
<protein>
    <submittedName>
        <fullName evidence="1">Noncanonical pyrimidine nucleotidase, YjjG family</fullName>
    </submittedName>
</protein>
<reference evidence="1 2" key="1">
    <citation type="submission" date="2016-10" db="EMBL/GenBank/DDBJ databases">
        <title>Silvanigrella aquatica sp. nov., isolated from a freshwater lake located in the Black Forest, Germany, description of Silvanigrellaceae fam. nov., Silvanigrellales ord. nov., reclassification of the order Bdellovibrionales in the class Oligoflexia, reclassification of the families Bacteriovoracaceae and Halobacteriovoraceae in the new order Bacteriovoracales ord. nov., and reclassification of the family Pseudobacteriovoracaceae in the order Oligoflexiales.</title>
        <authorList>
            <person name="Hahn M.W."/>
            <person name="Schmidt J."/>
            <person name="Koll U."/>
            <person name="Rohde M."/>
            <person name="Verbag S."/>
            <person name="Pitt A."/>
            <person name="Nakai R."/>
            <person name="Naganuma T."/>
            <person name="Lang E."/>
        </authorList>
    </citation>
    <scope>NUCLEOTIDE SEQUENCE [LARGE SCALE GENOMIC DNA]</scope>
    <source>
        <strain evidence="1 2">MWH-Nonnen-W8red</strain>
    </source>
</reference>
<gene>
    <name evidence="1" type="ORF">AXG55_13065</name>
</gene>
<sequence>MKYSLIFFDADDTLFDFNKSQEIAFRDTVAHFKINYHIESLFSEYKQSNKELWSALEGGTVGLQDLRTLRFKKIFDAHKIHSDPNDAGNYYLQKLSECTHLLPNAVTICQFLKTAGVKIGIITNGYSDVQKKRLMKSELHPFLDTITISEDTGFRKPQPQIFELALNQFKEIPKNKVLMVGDNIVADIQGAQQFGFDTCWFNKRGGKLKNDIEPTYCISELIHIKKILN</sequence>
<dbReference type="InterPro" id="IPR036412">
    <property type="entry name" value="HAD-like_sf"/>
</dbReference>
<dbReference type="STRING" id="1915309.AXG55_13065"/>
<dbReference type="AlphaFoldDB" id="A0A1L4D3I8"/>
<dbReference type="PANTHER" id="PTHR47478">
    <property type="match status" value="1"/>
</dbReference>
<dbReference type="PANTHER" id="PTHR47478:SF1">
    <property type="entry name" value="PYRIMIDINE 5'-NUCLEOTIDASE YJJG"/>
    <property type="match status" value="1"/>
</dbReference>
<dbReference type="Gene3D" id="1.10.150.240">
    <property type="entry name" value="Putative phosphatase, domain 2"/>
    <property type="match status" value="1"/>
</dbReference>
<dbReference type="KEGG" id="saqi:AXG55_13065"/>
<name>A0A1L4D3I8_9BACT</name>